<protein>
    <recommendedName>
        <fullName evidence="3">N-acetyltransferase domain-containing protein</fullName>
    </recommendedName>
</protein>
<reference evidence="1 2" key="1">
    <citation type="submission" date="2023-11" db="EMBL/GenBank/DDBJ databases">
        <authorList>
            <person name="Hedman E."/>
            <person name="Englund M."/>
            <person name="Stromberg M."/>
            <person name="Nyberg Akerstrom W."/>
            <person name="Nylinder S."/>
            <person name="Jareborg N."/>
            <person name="Kallberg Y."/>
            <person name="Kronander E."/>
        </authorList>
    </citation>
    <scope>NUCLEOTIDE SEQUENCE [LARGE SCALE GENOMIC DNA]</scope>
</reference>
<comment type="caution">
    <text evidence="1">The sequence shown here is derived from an EMBL/GenBank/DDBJ whole genome shotgun (WGS) entry which is preliminary data.</text>
</comment>
<accession>A0AAV1K7Y3</accession>
<dbReference type="Gene3D" id="3.40.630.30">
    <property type="match status" value="1"/>
</dbReference>
<proteinExistence type="predicted"/>
<evidence type="ECO:0000313" key="2">
    <source>
        <dbReference type="Proteomes" id="UP001314205"/>
    </source>
</evidence>
<dbReference type="Proteomes" id="UP001314205">
    <property type="component" value="Unassembled WGS sequence"/>
</dbReference>
<gene>
    <name evidence="1" type="ORF">PARMNEM_LOCUS88</name>
</gene>
<name>A0AAV1K7Y3_9NEOP</name>
<evidence type="ECO:0000313" key="1">
    <source>
        <dbReference type="EMBL" id="CAK1577929.1"/>
    </source>
</evidence>
<dbReference type="AlphaFoldDB" id="A0AAV1K7Y3"/>
<sequence length="291" mass="32977">MFTVIRHVTFSVGSAYLKKPNQKVANRTVARTYADTPKKDTSHVVAQSTINNEHIRVRRARPADVPRVLRFIHEHTRAFWPGLTAPSNASQIVLGDYVSRALAQGHSMLAERQESKHNWSKIRALALGMTMCKWDATILEKWARCVTCPRSRQLLMFTAHCLRAPALHEKYQVNSILQVILIVPPDTPQRKEIIHALAKSAIQRGRDVGFTVLRFDASNDAVIQALEELHLNREWQILYDVLPDAIRERESGYFKTTDIRKSNEASTGRDSSGEQGHSLAVYTAFINDTLK</sequence>
<keyword evidence="2" id="KW-1185">Reference proteome</keyword>
<dbReference type="EMBL" id="CAVLGL010000001">
    <property type="protein sequence ID" value="CAK1577929.1"/>
    <property type="molecule type" value="Genomic_DNA"/>
</dbReference>
<organism evidence="1 2">
    <name type="scientific">Parnassius mnemosyne</name>
    <name type="common">clouded apollo</name>
    <dbReference type="NCBI Taxonomy" id="213953"/>
    <lineage>
        <taxon>Eukaryota</taxon>
        <taxon>Metazoa</taxon>
        <taxon>Ecdysozoa</taxon>
        <taxon>Arthropoda</taxon>
        <taxon>Hexapoda</taxon>
        <taxon>Insecta</taxon>
        <taxon>Pterygota</taxon>
        <taxon>Neoptera</taxon>
        <taxon>Endopterygota</taxon>
        <taxon>Lepidoptera</taxon>
        <taxon>Glossata</taxon>
        <taxon>Ditrysia</taxon>
        <taxon>Papilionoidea</taxon>
        <taxon>Papilionidae</taxon>
        <taxon>Parnassiinae</taxon>
        <taxon>Parnassini</taxon>
        <taxon>Parnassius</taxon>
        <taxon>Driopa</taxon>
    </lineage>
</organism>
<evidence type="ECO:0008006" key="3">
    <source>
        <dbReference type="Google" id="ProtNLM"/>
    </source>
</evidence>